<reference evidence="2" key="1">
    <citation type="submission" date="2021-06" db="EMBL/GenBank/DDBJ databases">
        <title>Parelaphostrongylus tenuis whole genome reference sequence.</title>
        <authorList>
            <person name="Garwood T.J."/>
            <person name="Larsen P.A."/>
            <person name="Fountain-Jones N.M."/>
            <person name="Garbe J.R."/>
            <person name="Macchietto M.G."/>
            <person name="Kania S.A."/>
            <person name="Gerhold R.W."/>
            <person name="Richards J.E."/>
            <person name="Wolf T.M."/>
        </authorList>
    </citation>
    <scope>NUCLEOTIDE SEQUENCE</scope>
    <source>
        <strain evidence="2">MNPRO001-30</strain>
        <tissue evidence="2">Meninges</tissue>
    </source>
</reference>
<dbReference type="EMBL" id="JAHQIW010007209">
    <property type="protein sequence ID" value="KAJ1372963.1"/>
    <property type="molecule type" value="Genomic_DNA"/>
</dbReference>
<evidence type="ECO:0000313" key="2">
    <source>
        <dbReference type="EMBL" id="KAJ1372963.1"/>
    </source>
</evidence>
<comment type="caution">
    <text evidence="2">The sequence shown here is derived from an EMBL/GenBank/DDBJ whole genome shotgun (WGS) entry which is preliminary data.</text>
</comment>
<protein>
    <submittedName>
        <fullName evidence="2">Uncharacterized protein</fullName>
    </submittedName>
</protein>
<proteinExistence type="predicted"/>
<gene>
    <name evidence="2" type="ORF">KIN20_035279</name>
</gene>
<feature type="compositionally biased region" description="Basic and acidic residues" evidence="1">
    <location>
        <begin position="1"/>
        <end position="16"/>
    </location>
</feature>
<dbReference type="AlphaFoldDB" id="A0AAD5RBK9"/>
<feature type="region of interest" description="Disordered" evidence="1">
    <location>
        <begin position="1"/>
        <end position="20"/>
    </location>
</feature>
<evidence type="ECO:0000256" key="1">
    <source>
        <dbReference type="SAM" id="MobiDB-lite"/>
    </source>
</evidence>
<accession>A0AAD5RBK9</accession>
<sequence length="51" mass="5765">MDKKGKERRHRFDRDFNSTSSMTPVTGMKVDIMFHPMNAATSSSASQSLMI</sequence>
<dbReference type="Proteomes" id="UP001196413">
    <property type="component" value="Unassembled WGS sequence"/>
</dbReference>
<organism evidence="2 3">
    <name type="scientific">Parelaphostrongylus tenuis</name>
    <name type="common">Meningeal worm</name>
    <dbReference type="NCBI Taxonomy" id="148309"/>
    <lineage>
        <taxon>Eukaryota</taxon>
        <taxon>Metazoa</taxon>
        <taxon>Ecdysozoa</taxon>
        <taxon>Nematoda</taxon>
        <taxon>Chromadorea</taxon>
        <taxon>Rhabditida</taxon>
        <taxon>Rhabditina</taxon>
        <taxon>Rhabditomorpha</taxon>
        <taxon>Strongyloidea</taxon>
        <taxon>Metastrongylidae</taxon>
        <taxon>Parelaphostrongylus</taxon>
    </lineage>
</organism>
<keyword evidence="3" id="KW-1185">Reference proteome</keyword>
<name>A0AAD5RBK9_PARTN</name>
<evidence type="ECO:0000313" key="3">
    <source>
        <dbReference type="Proteomes" id="UP001196413"/>
    </source>
</evidence>